<keyword evidence="2 7" id="KW-0812">Transmembrane</keyword>
<sequence length="205" mass="22218">MADSDANYENKKKQIREILKEIGNNAGVEGIRPHKSFRENMGKDNNPSTLKEVVDKLRETHLLVAALVATVAFTAAIDVPGGYKADDKGTVDEGTAILSHNSAFKTFVMTNAMAFVSSLLAIFLHFLCVFIHLKAAESLVLKCILVTDGLTVFTMAAMVVSSSAGSYAVLEPSIGIAIATCSIGLTFPFSLILPLVIYYFFKRSY</sequence>
<keyword evidence="10" id="KW-1185">Reference proteome</keyword>
<keyword evidence="4 7" id="KW-1133">Transmembrane helix</keyword>
<gene>
    <name evidence="9" type="ORF">J1N35_037917</name>
</gene>
<keyword evidence="3" id="KW-0677">Repeat</keyword>
<dbReference type="GO" id="GO:0005886">
    <property type="term" value="C:plasma membrane"/>
    <property type="evidence" value="ECO:0007669"/>
    <property type="project" value="TreeGrafter"/>
</dbReference>
<feature type="transmembrane region" description="Helical" evidence="7">
    <location>
        <begin position="60"/>
        <end position="77"/>
    </location>
</feature>
<accession>A0A9D3ZM62</accession>
<evidence type="ECO:0000313" key="10">
    <source>
        <dbReference type="Proteomes" id="UP000828251"/>
    </source>
</evidence>
<dbReference type="Pfam" id="PF13962">
    <property type="entry name" value="PGG"/>
    <property type="match status" value="1"/>
</dbReference>
<reference evidence="9 10" key="1">
    <citation type="journal article" date="2021" name="Plant Biotechnol. J.">
        <title>Multi-omics assisted identification of the key and species-specific regulatory components of drought-tolerant mechanisms in Gossypium stocksii.</title>
        <authorList>
            <person name="Yu D."/>
            <person name="Ke L."/>
            <person name="Zhang D."/>
            <person name="Wu Y."/>
            <person name="Sun Y."/>
            <person name="Mei J."/>
            <person name="Sun J."/>
            <person name="Sun Y."/>
        </authorList>
    </citation>
    <scope>NUCLEOTIDE SEQUENCE [LARGE SCALE GENOMIC DNA]</scope>
    <source>
        <strain evidence="10">cv. E1</strain>
        <tissue evidence="9">Leaf</tissue>
    </source>
</reference>
<feature type="transmembrane region" description="Helical" evidence="7">
    <location>
        <begin position="112"/>
        <end position="133"/>
    </location>
</feature>
<comment type="subcellular location">
    <subcellularLocation>
        <location evidence="1">Membrane</location>
        <topology evidence="1">Multi-pass membrane protein</topology>
    </subcellularLocation>
</comment>
<evidence type="ECO:0000256" key="7">
    <source>
        <dbReference type="SAM" id="Phobius"/>
    </source>
</evidence>
<comment type="caution">
    <text evidence="9">The sequence shown here is derived from an EMBL/GenBank/DDBJ whole genome shotgun (WGS) entry which is preliminary data.</text>
</comment>
<dbReference type="OrthoDB" id="1002120at2759"/>
<proteinExistence type="predicted"/>
<feature type="domain" description="PGG" evidence="8">
    <location>
        <begin position="53"/>
        <end position="169"/>
    </location>
</feature>
<feature type="transmembrane region" description="Helical" evidence="7">
    <location>
        <begin position="145"/>
        <end position="170"/>
    </location>
</feature>
<evidence type="ECO:0000256" key="5">
    <source>
        <dbReference type="ARBA" id="ARBA00023043"/>
    </source>
</evidence>
<dbReference type="PANTHER" id="PTHR24186:SF36">
    <property type="entry name" value="SERINE_THREONINE-PROTEIN PHOSPHATASE 6 REGULATORY ANKYRIN REPEAT SUBUNIT A-LIKE"/>
    <property type="match status" value="1"/>
</dbReference>
<organism evidence="9 10">
    <name type="scientific">Gossypium stocksii</name>
    <dbReference type="NCBI Taxonomy" id="47602"/>
    <lineage>
        <taxon>Eukaryota</taxon>
        <taxon>Viridiplantae</taxon>
        <taxon>Streptophyta</taxon>
        <taxon>Embryophyta</taxon>
        <taxon>Tracheophyta</taxon>
        <taxon>Spermatophyta</taxon>
        <taxon>Magnoliopsida</taxon>
        <taxon>eudicotyledons</taxon>
        <taxon>Gunneridae</taxon>
        <taxon>Pentapetalae</taxon>
        <taxon>rosids</taxon>
        <taxon>malvids</taxon>
        <taxon>Malvales</taxon>
        <taxon>Malvaceae</taxon>
        <taxon>Malvoideae</taxon>
        <taxon>Gossypium</taxon>
    </lineage>
</organism>
<evidence type="ECO:0000256" key="2">
    <source>
        <dbReference type="ARBA" id="ARBA00022692"/>
    </source>
</evidence>
<feature type="transmembrane region" description="Helical" evidence="7">
    <location>
        <begin position="176"/>
        <end position="201"/>
    </location>
</feature>
<evidence type="ECO:0000256" key="3">
    <source>
        <dbReference type="ARBA" id="ARBA00022737"/>
    </source>
</evidence>
<keyword evidence="6 7" id="KW-0472">Membrane</keyword>
<protein>
    <recommendedName>
        <fullName evidence="8">PGG domain-containing protein</fullName>
    </recommendedName>
</protein>
<evidence type="ECO:0000256" key="4">
    <source>
        <dbReference type="ARBA" id="ARBA00022989"/>
    </source>
</evidence>
<evidence type="ECO:0000256" key="1">
    <source>
        <dbReference type="ARBA" id="ARBA00004141"/>
    </source>
</evidence>
<dbReference type="Proteomes" id="UP000828251">
    <property type="component" value="Unassembled WGS sequence"/>
</dbReference>
<keyword evidence="5" id="KW-0040">ANK repeat</keyword>
<dbReference type="AlphaFoldDB" id="A0A9D3ZM62"/>
<dbReference type="InterPro" id="IPR026961">
    <property type="entry name" value="PGG_dom"/>
</dbReference>
<evidence type="ECO:0000259" key="8">
    <source>
        <dbReference type="Pfam" id="PF13962"/>
    </source>
</evidence>
<dbReference type="EMBL" id="JAIQCV010000011">
    <property type="protein sequence ID" value="KAH1047133.1"/>
    <property type="molecule type" value="Genomic_DNA"/>
</dbReference>
<name>A0A9D3ZM62_9ROSI</name>
<evidence type="ECO:0000256" key="6">
    <source>
        <dbReference type="ARBA" id="ARBA00023136"/>
    </source>
</evidence>
<dbReference type="PANTHER" id="PTHR24186">
    <property type="entry name" value="PROTEIN PHOSPHATASE 1 REGULATORY SUBUNIT"/>
    <property type="match status" value="1"/>
</dbReference>
<evidence type="ECO:0000313" key="9">
    <source>
        <dbReference type="EMBL" id="KAH1047133.1"/>
    </source>
</evidence>